<reference evidence="1 2" key="1">
    <citation type="journal article" date="2014" name="Genome Biol. Evol.">
        <title>The secreted proteins of Achlya hypogyna and Thraustotheca clavata identify the ancestral oomycete secretome and reveal gene acquisitions by horizontal gene transfer.</title>
        <authorList>
            <person name="Misner I."/>
            <person name="Blouin N."/>
            <person name="Leonard G."/>
            <person name="Richards T.A."/>
            <person name="Lane C.E."/>
        </authorList>
    </citation>
    <scope>NUCLEOTIDE SEQUENCE [LARGE SCALE GENOMIC DNA]</scope>
    <source>
        <strain evidence="1 2">ATCC 48635</strain>
    </source>
</reference>
<dbReference type="EMBL" id="JNBR01000065">
    <property type="protein sequence ID" value="OQR99422.1"/>
    <property type="molecule type" value="Genomic_DNA"/>
</dbReference>
<dbReference type="GO" id="GO:0003676">
    <property type="term" value="F:nucleic acid binding"/>
    <property type="evidence" value="ECO:0007669"/>
    <property type="project" value="InterPro"/>
</dbReference>
<organism evidence="1 2">
    <name type="scientific">Achlya hypogyna</name>
    <name type="common">Oomycete</name>
    <name type="synonym">Protoachlya hypogyna</name>
    <dbReference type="NCBI Taxonomy" id="1202772"/>
    <lineage>
        <taxon>Eukaryota</taxon>
        <taxon>Sar</taxon>
        <taxon>Stramenopiles</taxon>
        <taxon>Oomycota</taxon>
        <taxon>Saprolegniomycetes</taxon>
        <taxon>Saprolegniales</taxon>
        <taxon>Achlyaceae</taxon>
        <taxon>Achlya</taxon>
    </lineage>
</organism>
<dbReference type="Proteomes" id="UP000243579">
    <property type="component" value="Unassembled WGS sequence"/>
</dbReference>
<dbReference type="PANTHER" id="PTHR33939">
    <property type="entry name" value="PROTEIN CBG22215"/>
    <property type="match status" value="1"/>
</dbReference>
<dbReference type="PANTHER" id="PTHR33939:SF1">
    <property type="entry name" value="DUF4371 DOMAIN-CONTAINING PROTEIN"/>
    <property type="match status" value="1"/>
</dbReference>
<keyword evidence="2" id="KW-1185">Reference proteome</keyword>
<proteinExistence type="predicted"/>
<dbReference type="Gene3D" id="3.30.420.10">
    <property type="entry name" value="Ribonuclease H-like superfamily/Ribonuclease H"/>
    <property type="match status" value="1"/>
</dbReference>
<feature type="non-terminal residue" evidence="1">
    <location>
        <position position="1"/>
    </location>
</feature>
<protein>
    <recommendedName>
        <fullName evidence="3">Tc1-like transposase DDE domain-containing protein</fullName>
    </recommendedName>
</protein>
<evidence type="ECO:0000313" key="1">
    <source>
        <dbReference type="EMBL" id="OQR99422.1"/>
    </source>
</evidence>
<dbReference type="OrthoDB" id="128860at2759"/>
<gene>
    <name evidence="1" type="ORF">ACHHYP_20280</name>
</gene>
<dbReference type="AlphaFoldDB" id="A0A1V9ZN61"/>
<name>A0A1V9ZN61_ACHHY</name>
<evidence type="ECO:0000313" key="2">
    <source>
        <dbReference type="Proteomes" id="UP000243579"/>
    </source>
</evidence>
<evidence type="ECO:0008006" key="3">
    <source>
        <dbReference type="Google" id="ProtNLM"/>
    </source>
</evidence>
<dbReference type="InterPro" id="IPR036397">
    <property type="entry name" value="RNaseH_sf"/>
</dbReference>
<accession>A0A1V9ZN61</accession>
<sequence>AAQLLSQIPTNVAFRGRYLQSKVINRDASRNSQFPKIHHDESNVNQNHVCARSWLDIGRKRYAKEGKGNRLFIVGAGSISGDKSGSLFVYIGVLRTSGDKIYGDWVEESLHYWQSQLKTKKGYHGNFNSELIKMWFHKLCRALAVNFGTCIIHLDGAKYHKRVLNPEPANKWLKVDIQSWLKRRRSRHNTHAWKWPALTVFFTRRRYPELQPIEIIWANVKNRIGANPAKYVEDLGSKLTASLEVEGTLRKVQGFENIYLATADNELLAD</sequence>
<comment type="caution">
    <text evidence="1">The sequence shown here is derived from an EMBL/GenBank/DDBJ whole genome shotgun (WGS) entry which is preliminary data.</text>
</comment>